<accession>A0A8W8LKZ2</accession>
<keyword evidence="6" id="KW-1133">Transmembrane helix</keyword>
<keyword evidence="6" id="KW-0472">Membrane</keyword>
<dbReference type="PROSITE" id="PS50923">
    <property type="entry name" value="SUSHI"/>
    <property type="match status" value="1"/>
</dbReference>
<organism evidence="8 9">
    <name type="scientific">Magallana gigas</name>
    <name type="common">Pacific oyster</name>
    <name type="synonym">Crassostrea gigas</name>
    <dbReference type="NCBI Taxonomy" id="29159"/>
    <lineage>
        <taxon>Eukaryota</taxon>
        <taxon>Metazoa</taxon>
        <taxon>Spiralia</taxon>
        <taxon>Lophotrochozoa</taxon>
        <taxon>Mollusca</taxon>
        <taxon>Bivalvia</taxon>
        <taxon>Autobranchia</taxon>
        <taxon>Pteriomorphia</taxon>
        <taxon>Ostreida</taxon>
        <taxon>Ostreoidea</taxon>
        <taxon>Ostreidae</taxon>
        <taxon>Magallana</taxon>
    </lineage>
</organism>
<name>A0A8W8LKZ2_MAGGI</name>
<feature type="compositionally biased region" description="Low complexity" evidence="5">
    <location>
        <begin position="180"/>
        <end position="192"/>
    </location>
</feature>
<feature type="domain" description="Sushi" evidence="7">
    <location>
        <begin position="2"/>
        <end position="62"/>
    </location>
</feature>
<evidence type="ECO:0000256" key="4">
    <source>
        <dbReference type="PROSITE-ProRule" id="PRU00302"/>
    </source>
</evidence>
<evidence type="ECO:0000313" key="8">
    <source>
        <dbReference type="EnsemblMetazoa" id="G28482.1:cds"/>
    </source>
</evidence>
<evidence type="ECO:0000256" key="5">
    <source>
        <dbReference type="SAM" id="MobiDB-lite"/>
    </source>
</evidence>
<reference evidence="8" key="1">
    <citation type="submission" date="2022-08" db="UniProtKB">
        <authorList>
            <consortium name="EnsemblMetazoa"/>
        </authorList>
    </citation>
    <scope>IDENTIFICATION</scope>
    <source>
        <strain evidence="8">05x7-T-G4-1.051#20</strain>
    </source>
</reference>
<evidence type="ECO:0000313" key="9">
    <source>
        <dbReference type="Proteomes" id="UP000005408"/>
    </source>
</evidence>
<dbReference type="PANTHER" id="PTHR45656">
    <property type="entry name" value="PROTEIN CBR-CLEC-78"/>
    <property type="match status" value="1"/>
</dbReference>
<dbReference type="Pfam" id="PF00084">
    <property type="entry name" value="Sushi"/>
    <property type="match status" value="1"/>
</dbReference>
<dbReference type="InterPro" id="IPR000436">
    <property type="entry name" value="Sushi_SCR_CCP_dom"/>
</dbReference>
<dbReference type="CDD" id="cd00033">
    <property type="entry name" value="CCP"/>
    <property type="match status" value="1"/>
</dbReference>
<keyword evidence="3" id="KW-1015">Disulfide bond</keyword>
<keyword evidence="6" id="KW-0812">Transmembrane</keyword>
<feature type="compositionally biased region" description="Polar residues" evidence="5">
    <location>
        <begin position="209"/>
        <end position="219"/>
    </location>
</feature>
<dbReference type="Proteomes" id="UP000005408">
    <property type="component" value="Unassembled WGS sequence"/>
</dbReference>
<dbReference type="SMART" id="SM00032">
    <property type="entry name" value="CCP"/>
    <property type="match status" value="1"/>
</dbReference>
<evidence type="ECO:0000256" key="6">
    <source>
        <dbReference type="SAM" id="Phobius"/>
    </source>
</evidence>
<proteinExistence type="predicted"/>
<dbReference type="OMA" id="QISYYCK"/>
<dbReference type="Gene3D" id="2.10.70.10">
    <property type="entry name" value="Complement Module, domain 1"/>
    <property type="match status" value="1"/>
</dbReference>
<dbReference type="PANTHER" id="PTHR45656:SF4">
    <property type="entry name" value="PROTEIN CBR-CLEC-78"/>
    <property type="match status" value="1"/>
</dbReference>
<dbReference type="AlphaFoldDB" id="A0A8W8LKZ2"/>
<evidence type="ECO:0000256" key="2">
    <source>
        <dbReference type="ARBA" id="ARBA00022737"/>
    </source>
</evidence>
<dbReference type="OrthoDB" id="6043768at2759"/>
<keyword evidence="9" id="KW-1185">Reference proteome</keyword>
<keyword evidence="1" id="KW-0732">Signal</keyword>
<keyword evidence="4" id="KW-0768">Sushi</keyword>
<dbReference type="InterPro" id="IPR035976">
    <property type="entry name" value="Sushi/SCR/CCP_sf"/>
</dbReference>
<protein>
    <recommendedName>
        <fullName evidence="7">Sushi domain-containing protein</fullName>
    </recommendedName>
</protein>
<dbReference type="SUPFAM" id="SSF57535">
    <property type="entry name" value="Complement control module/SCR domain"/>
    <property type="match status" value="1"/>
</dbReference>
<dbReference type="EnsemblMetazoa" id="G28482.1">
    <property type="protein sequence ID" value="G28482.1:cds"/>
    <property type="gene ID" value="G28482"/>
</dbReference>
<evidence type="ECO:0000259" key="7">
    <source>
        <dbReference type="PROSITE" id="PS50923"/>
    </source>
</evidence>
<dbReference type="InterPro" id="IPR051277">
    <property type="entry name" value="SEZ6_CSMD_C4BPB_Regulators"/>
</dbReference>
<feature type="region of interest" description="Disordered" evidence="5">
    <location>
        <begin position="162"/>
        <end position="219"/>
    </location>
</feature>
<keyword evidence="2" id="KW-0677">Repeat</keyword>
<comment type="caution">
    <text evidence="4">Lacks conserved residue(s) required for the propagation of feature annotation.</text>
</comment>
<evidence type="ECO:0000256" key="3">
    <source>
        <dbReference type="ARBA" id="ARBA00023157"/>
    </source>
</evidence>
<feature type="transmembrane region" description="Helical" evidence="6">
    <location>
        <begin position="79"/>
        <end position="105"/>
    </location>
</feature>
<evidence type="ECO:0000256" key="1">
    <source>
        <dbReference type="ARBA" id="ARBA00022729"/>
    </source>
</evidence>
<sequence>MQPCSSPPSVTDGFFVIAKGSYSNGDQISYYCKMGYELTGTATRSCDGATGAWSGSTPKCTAATTIASVTTTAESPSQITVAALVLVPMVILLLVLLSAVTVYAMKYLHCQNGCKKQTFWFDGDEYIQYGRWYSCCNSCLINCYELCTCQSCQKVRPSGNRKADVWRSTNGGPWMSENAKMSTPSKMFSSSSVESRNDDHWSPTLGSLHETSQTTLSDI</sequence>